<gene>
    <name evidence="1" type="ORF">ACFQKE_07100</name>
</gene>
<dbReference type="AlphaFoldDB" id="A0ABD5ZXK5"/>
<sequence>MARYEASFEIDSKTDSYAARRILEQVYDTIREESQGGWGGSDDADELLREFRTLRDAAKRRRPGRLTITYEQADDAFED</sequence>
<evidence type="ECO:0000313" key="2">
    <source>
        <dbReference type="Proteomes" id="UP001596434"/>
    </source>
</evidence>
<dbReference type="GeneID" id="96953403"/>
<proteinExistence type="predicted"/>
<evidence type="ECO:0000313" key="1">
    <source>
        <dbReference type="EMBL" id="MFC7255061.1"/>
    </source>
</evidence>
<dbReference type="RefSeq" id="WP_379703269.1">
    <property type="nucleotide sequence ID" value="NZ_JBHTAT010000001.1"/>
</dbReference>
<accession>A0ABD5ZXK5</accession>
<organism evidence="1 2">
    <name type="scientific">Haloplanus litoreus</name>
    <dbReference type="NCBI Taxonomy" id="767515"/>
    <lineage>
        <taxon>Archaea</taxon>
        <taxon>Methanobacteriati</taxon>
        <taxon>Methanobacteriota</taxon>
        <taxon>Stenosarchaea group</taxon>
        <taxon>Halobacteria</taxon>
        <taxon>Halobacteriales</taxon>
        <taxon>Haloferacaceae</taxon>
        <taxon>Haloplanus</taxon>
    </lineage>
</organism>
<protein>
    <submittedName>
        <fullName evidence="1">Uncharacterized protein</fullName>
    </submittedName>
</protein>
<dbReference type="EMBL" id="JBHTAT010000001">
    <property type="protein sequence ID" value="MFC7255061.1"/>
    <property type="molecule type" value="Genomic_DNA"/>
</dbReference>
<dbReference type="Proteomes" id="UP001596434">
    <property type="component" value="Unassembled WGS sequence"/>
</dbReference>
<name>A0ABD5ZXK5_9EURY</name>
<comment type="caution">
    <text evidence="1">The sequence shown here is derived from an EMBL/GenBank/DDBJ whole genome shotgun (WGS) entry which is preliminary data.</text>
</comment>
<keyword evidence="2" id="KW-1185">Reference proteome</keyword>
<reference evidence="1 2" key="1">
    <citation type="journal article" date="2019" name="Int. J. Syst. Evol. Microbiol.">
        <title>The Global Catalogue of Microorganisms (GCM) 10K type strain sequencing project: providing services to taxonomists for standard genome sequencing and annotation.</title>
        <authorList>
            <consortium name="The Broad Institute Genomics Platform"/>
            <consortium name="The Broad Institute Genome Sequencing Center for Infectious Disease"/>
            <person name="Wu L."/>
            <person name="Ma J."/>
        </authorList>
    </citation>
    <scope>NUCLEOTIDE SEQUENCE [LARGE SCALE GENOMIC DNA]</scope>
    <source>
        <strain evidence="1 2">GX21</strain>
    </source>
</reference>